<reference evidence="1" key="1">
    <citation type="submission" date="2017-07" db="EMBL/GenBank/DDBJ databases">
        <title>Taro Niue Genome Assembly and Annotation.</title>
        <authorList>
            <person name="Atibalentja N."/>
            <person name="Keating K."/>
            <person name="Fields C.J."/>
        </authorList>
    </citation>
    <scope>NUCLEOTIDE SEQUENCE</scope>
    <source>
        <strain evidence="1">Niue_2</strain>
        <tissue evidence="1">Leaf</tissue>
    </source>
</reference>
<gene>
    <name evidence="1" type="ORF">Taro_051803</name>
</gene>
<dbReference type="Proteomes" id="UP000652761">
    <property type="component" value="Unassembled WGS sequence"/>
</dbReference>
<keyword evidence="2" id="KW-1185">Reference proteome</keyword>
<organism evidence="1 2">
    <name type="scientific">Colocasia esculenta</name>
    <name type="common">Wild taro</name>
    <name type="synonym">Arum esculentum</name>
    <dbReference type="NCBI Taxonomy" id="4460"/>
    <lineage>
        <taxon>Eukaryota</taxon>
        <taxon>Viridiplantae</taxon>
        <taxon>Streptophyta</taxon>
        <taxon>Embryophyta</taxon>
        <taxon>Tracheophyta</taxon>
        <taxon>Spermatophyta</taxon>
        <taxon>Magnoliopsida</taxon>
        <taxon>Liliopsida</taxon>
        <taxon>Araceae</taxon>
        <taxon>Aroideae</taxon>
        <taxon>Colocasieae</taxon>
        <taxon>Colocasia</taxon>
    </lineage>
</organism>
<dbReference type="AlphaFoldDB" id="A0A843XID6"/>
<evidence type="ECO:0000313" key="1">
    <source>
        <dbReference type="EMBL" id="MQM18807.1"/>
    </source>
</evidence>
<dbReference type="EMBL" id="NMUH01008452">
    <property type="protein sequence ID" value="MQM18807.1"/>
    <property type="molecule type" value="Genomic_DNA"/>
</dbReference>
<accession>A0A843XID6</accession>
<proteinExistence type="predicted"/>
<comment type="caution">
    <text evidence="1">The sequence shown here is derived from an EMBL/GenBank/DDBJ whole genome shotgun (WGS) entry which is preliminary data.</text>
</comment>
<evidence type="ECO:0000313" key="2">
    <source>
        <dbReference type="Proteomes" id="UP000652761"/>
    </source>
</evidence>
<name>A0A843XID6_COLES</name>
<protein>
    <submittedName>
        <fullName evidence="1">Uncharacterized protein</fullName>
    </submittedName>
</protein>
<sequence length="90" mass="9521">MPVTAPAGGFSAVKTLERQHRVAMRTSGGLLSGLTACHACVSSKSLARVSFSCLPSSLPPTSHRMGCQNKLRHGHQQEHAICMPPKLGKS</sequence>